<dbReference type="Gene3D" id="1.10.10.10">
    <property type="entry name" value="Winged helix-like DNA-binding domain superfamily/Winged helix DNA-binding domain"/>
    <property type="match status" value="1"/>
</dbReference>
<name>A0ABN1MHI4_9FLAO</name>
<feature type="domain" description="Helicase C-terminal" evidence="19">
    <location>
        <begin position="215"/>
        <end position="368"/>
    </location>
</feature>
<dbReference type="InterPro" id="IPR011545">
    <property type="entry name" value="DEAD/DEAH_box_helicase_dom"/>
</dbReference>
<dbReference type="SUPFAM" id="SSF46785">
    <property type="entry name" value="Winged helix' DNA-binding domain"/>
    <property type="match status" value="1"/>
</dbReference>
<dbReference type="PROSITE" id="PS50967">
    <property type="entry name" value="HRDC"/>
    <property type="match status" value="1"/>
</dbReference>
<evidence type="ECO:0000256" key="10">
    <source>
        <dbReference type="ARBA" id="ARBA00022840"/>
    </source>
</evidence>
<dbReference type="PANTHER" id="PTHR13710">
    <property type="entry name" value="DNA HELICASE RECQ FAMILY MEMBER"/>
    <property type="match status" value="1"/>
</dbReference>
<dbReference type="InterPro" id="IPR027417">
    <property type="entry name" value="P-loop_NTPase"/>
</dbReference>
<organism evidence="20 21">
    <name type="scientific">Gangjinia marincola</name>
    <dbReference type="NCBI Taxonomy" id="578463"/>
    <lineage>
        <taxon>Bacteria</taxon>
        <taxon>Pseudomonadati</taxon>
        <taxon>Bacteroidota</taxon>
        <taxon>Flavobacteriia</taxon>
        <taxon>Flavobacteriales</taxon>
        <taxon>Flavobacteriaceae</taxon>
        <taxon>Gangjinia</taxon>
    </lineage>
</organism>
<feature type="domain" description="Helicase ATP-binding" evidence="18">
    <location>
        <begin position="28"/>
        <end position="194"/>
    </location>
</feature>
<evidence type="ECO:0000313" key="21">
    <source>
        <dbReference type="Proteomes" id="UP001500507"/>
    </source>
</evidence>
<dbReference type="InterPro" id="IPR032284">
    <property type="entry name" value="RecQ_Zn-bd"/>
</dbReference>
<dbReference type="InterPro" id="IPR044876">
    <property type="entry name" value="HRDC_dom_sf"/>
</dbReference>
<dbReference type="Pfam" id="PF14493">
    <property type="entry name" value="HTH_40"/>
    <property type="match status" value="1"/>
</dbReference>
<dbReference type="InterPro" id="IPR036390">
    <property type="entry name" value="WH_DNA-bd_sf"/>
</dbReference>
<evidence type="ECO:0000259" key="19">
    <source>
        <dbReference type="PROSITE" id="PS51194"/>
    </source>
</evidence>
<keyword evidence="12" id="KW-0233">DNA recombination</keyword>
<evidence type="ECO:0000259" key="17">
    <source>
        <dbReference type="PROSITE" id="PS50967"/>
    </source>
</evidence>
<accession>A0ABN1MHI4</accession>
<evidence type="ECO:0000256" key="8">
    <source>
        <dbReference type="ARBA" id="ARBA00022806"/>
    </source>
</evidence>
<keyword evidence="11" id="KW-0238">DNA-binding</keyword>
<reference evidence="20 21" key="1">
    <citation type="journal article" date="2019" name="Int. J. Syst. Evol. Microbiol.">
        <title>The Global Catalogue of Microorganisms (GCM) 10K type strain sequencing project: providing services to taxonomists for standard genome sequencing and annotation.</title>
        <authorList>
            <consortium name="The Broad Institute Genomics Platform"/>
            <consortium name="The Broad Institute Genome Sequencing Center for Infectious Disease"/>
            <person name="Wu L."/>
            <person name="Ma J."/>
        </authorList>
    </citation>
    <scope>NUCLEOTIDE SEQUENCE [LARGE SCALE GENOMIC DNA]</scope>
    <source>
        <strain evidence="20 21">JCM 16082</strain>
    </source>
</reference>
<evidence type="ECO:0000256" key="1">
    <source>
        <dbReference type="ARBA" id="ARBA00001946"/>
    </source>
</evidence>
<dbReference type="InterPro" id="IPR014001">
    <property type="entry name" value="Helicase_ATP-bd"/>
</dbReference>
<evidence type="ECO:0000256" key="5">
    <source>
        <dbReference type="ARBA" id="ARBA00022741"/>
    </source>
</evidence>
<dbReference type="Gene3D" id="1.10.150.80">
    <property type="entry name" value="HRDC domain"/>
    <property type="match status" value="1"/>
</dbReference>
<dbReference type="RefSeq" id="WP_343766202.1">
    <property type="nucleotide sequence ID" value="NZ_BAAAFG010000015.1"/>
</dbReference>
<evidence type="ECO:0000256" key="4">
    <source>
        <dbReference type="ARBA" id="ARBA00022723"/>
    </source>
</evidence>
<evidence type="ECO:0000259" key="18">
    <source>
        <dbReference type="PROSITE" id="PS51192"/>
    </source>
</evidence>
<dbReference type="EC" id="5.6.2.4" evidence="16"/>
<comment type="cofactor">
    <cofactor evidence="1">
        <name>Mg(2+)</name>
        <dbReference type="ChEBI" id="CHEBI:18420"/>
    </cofactor>
</comment>
<dbReference type="NCBIfam" id="TIGR01389">
    <property type="entry name" value="recQ"/>
    <property type="match status" value="1"/>
</dbReference>
<dbReference type="InterPro" id="IPR036388">
    <property type="entry name" value="WH-like_DNA-bd_sf"/>
</dbReference>
<dbReference type="Pfam" id="PF00570">
    <property type="entry name" value="HRDC"/>
    <property type="match status" value="1"/>
</dbReference>
<evidence type="ECO:0000256" key="15">
    <source>
        <dbReference type="ARBA" id="ARBA00034617"/>
    </source>
</evidence>
<dbReference type="InterPro" id="IPR029491">
    <property type="entry name" value="Helicase_HTH"/>
</dbReference>
<sequence length="694" mass="78933">MTVNPTLPQLLKTHFGFDQFRPHQQEIINEVVNGNDVLAIMPTGGGKSICYQLPAIYMEGTAVVISPLIALMKDQVDALRANGIDAAYLNSSQDEYIQQETLSKFKNQTLTLLYIAPESLALIESYFSLITISLFAIDETHCISSWGHDFRPAYTQLSRLKIHHPHIPVIALTATADRTTQQDILEQLSIPKAVKYVSSFDRANIFLEVRPARNRIKSILDFLQNHVDENGIVYCLSRKSTEKIAQKLNDNGYSAAAYHAGLNAETRNNLQENFSRDHIKIMVATIAFGMGIDKSNVRWVIHYNLPKNIEGYYQEIGRSGRDGLPAHALLFYSLGDLIQLRTFIDHGANQEVQYAKLERMQHYAEALSCRRKVLLSYFDEHYPSDCGYCDVCEHPPAYFDGTLIAQKICSAIARLKEKEAMGVVIDVLRGAENATIYENNYQRVKTYGVAKDIAWKDLQQYFIQLLNQGILNINFKEHARIELTSLAKEILFKGKQVKLAILAKENVVRTNQKQEKVSGLFERLRKLRYTLSIEAGIPAFAVFSDASLKDMEIKLPQTNDEFLTVTGVGQAKLEKYSSVFLAEIAAYKASLLPKKATHLLSYELFDQGMTVAEVAEYRDLKIGTIYHHLQKAHAEDCPVDLYAFVNRKELTAIEKAKNHLQNPEKLKIYFDFFEEKIPYWKIRMGLYLCELQES</sequence>
<keyword evidence="8 20" id="KW-0347">Helicase</keyword>
<dbReference type="InterPro" id="IPR004589">
    <property type="entry name" value="DNA_helicase_ATP-dep_RecQ"/>
</dbReference>
<evidence type="ECO:0000256" key="11">
    <source>
        <dbReference type="ARBA" id="ARBA00023125"/>
    </source>
</evidence>
<dbReference type="PROSITE" id="PS51194">
    <property type="entry name" value="HELICASE_CTER"/>
    <property type="match status" value="1"/>
</dbReference>
<evidence type="ECO:0000313" key="20">
    <source>
        <dbReference type="EMBL" id="GAA0872601.1"/>
    </source>
</evidence>
<dbReference type="Proteomes" id="UP001500507">
    <property type="component" value="Unassembled WGS sequence"/>
</dbReference>
<dbReference type="Pfam" id="PF09382">
    <property type="entry name" value="RQC"/>
    <property type="match status" value="1"/>
</dbReference>
<dbReference type="InterPro" id="IPR010997">
    <property type="entry name" value="HRDC-like_sf"/>
</dbReference>
<dbReference type="SMART" id="SM00487">
    <property type="entry name" value="DEXDc"/>
    <property type="match status" value="1"/>
</dbReference>
<dbReference type="InterPro" id="IPR001650">
    <property type="entry name" value="Helicase_C-like"/>
</dbReference>
<dbReference type="Pfam" id="PF00270">
    <property type="entry name" value="DEAD"/>
    <property type="match status" value="1"/>
</dbReference>
<keyword evidence="7" id="KW-0378">Hydrolase</keyword>
<comment type="catalytic activity">
    <reaction evidence="15">
        <text>Couples ATP hydrolysis with the unwinding of duplex DNA by translocating in the 3'-5' direction.</text>
        <dbReference type="EC" id="5.6.2.4"/>
    </reaction>
</comment>
<proteinExistence type="inferred from homology"/>
<evidence type="ECO:0000256" key="7">
    <source>
        <dbReference type="ARBA" id="ARBA00022801"/>
    </source>
</evidence>
<dbReference type="InterPro" id="IPR018982">
    <property type="entry name" value="RQC_domain"/>
</dbReference>
<dbReference type="PANTHER" id="PTHR13710:SF105">
    <property type="entry name" value="ATP-DEPENDENT DNA HELICASE Q1"/>
    <property type="match status" value="1"/>
</dbReference>
<dbReference type="CDD" id="cd18794">
    <property type="entry name" value="SF2_C_RecQ"/>
    <property type="match status" value="1"/>
</dbReference>
<comment type="caution">
    <text evidence="20">The sequence shown here is derived from an EMBL/GenBank/DDBJ whole genome shotgun (WGS) entry which is preliminary data.</text>
</comment>
<comment type="similarity">
    <text evidence="3">Belongs to the helicase family. RecQ subfamily.</text>
</comment>
<keyword evidence="21" id="KW-1185">Reference proteome</keyword>
<dbReference type="NCBIfam" id="TIGR00614">
    <property type="entry name" value="recQ_fam"/>
    <property type="match status" value="1"/>
</dbReference>
<evidence type="ECO:0000256" key="9">
    <source>
        <dbReference type="ARBA" id="ARBA00022833"/>
    </source>
</evidence>
<evidence type="ECO:0000256" key="14">
    <source>
        <dbReference type="ARBA" id="ARBA00023235"/>
    </source>
</evidence>
<dbReference type="SMART" id="SM00341">
    <property type="entry name" value="HRDC"/>
    <property type="match status" value="1"/>
</dbReference>
<feature type="domain" description="HRDC" evidence="17">
    <location>
        <begin position="514"/>
        <end position="594"/>
    </location>
</feature>
<dbReference type="InterPro" id="IPR006293">
    <property type="entry name" value="DNA_helicase_ATP-dep_RecQ_bac"/>
</dbReference>
<keyword evidence="10" id="KW-0067">ATP-binding</keyword>
<evidence type="ECO:0000256" key="13">
    <source>
        <dbReference type="ARBA" id="ARBA00023204"/>
    </source>
</evidence>
<dbReference type="PROSITE" id="PS51192">
    <property type="entry name" value="HELICASE_ATP_BIND_1"/>
    <property type="match status" value="1"/>
</dbReference>
<dbReference type="SUPFAM" id="SSF52540">
    <property type="entry name" value="P-loop containing nucleoside triphosphate hydrolases"/>
    <property type="match status" value="1"/>
</dbReference>
<comment type="cofactor">
    <cofactor evidence="2">
        <name>Zn(2+)</name>
        <dbReference type="ChEBI" id="CHEBI:29105"/>
    </cofactor>
</comment>
<evidence type="ECO:0000256" key="6">
    <source>
        <dbReference type="ARBA" id="ARBA00022763"/>
    </source>
</evidence>
<dbReference type="SMART" id="SM00956">
    <property type="entry name" value="RQC"/>
    <property type="match status" value="1"/>
</dbReference>
<keyword evidence="9" id="KW-0862">Zinc</keyword>
<dbReference type="Gene3D" id="3.40.50.300">
    <property type="entry name" value="P-loop containing nucleotide triphosphate hydrolases"/>
    <property type="match status" value="2"/>
</dbReference>
<keyword evidence="14" id="KW-0413">Isomerase</keyword>
<dbReference type="GO" id="GO:0004386">
    <property type="term" value="F:helicase activity"/>
    <property type="evidence" value="ECO:0007669"/>
    <property type="project" value="UniProtKB-KW"/>
</dbReference>
<dbReference type="Pfam" id="PF16124">
    <property type="entry name" value="RecQ_Zn_bind"/>
    <property type="match status" value="1"/>
</dbReference>
<dbReference type="SUPFAM" id="SSF47819">
    <property type="entry name" value="HRDC-like"/>
    <property type="match status" value="1"/>
</dbReference>
<dbReference type="Pfam" id="PF00271">
    <property type="entry name" value="Helicase_C"/>
    <property type="match status" value="1"/>
</dbReference>
<evidence type="ECO:0000256" key="16">
    <source>
        <dbReference type="NCBIfam" id="TIGR01389"/>
    </source>
</evidence>
<keyword evidence="6" id="KW-0227">DNA damage</keyword>
<evidence type="ECO:0000256" key="3">
    <source>
        <dbReference type="ARBA" id="ARBA00005446"/>
    </source>
</evidence>
<dbReference type="EMBL" id="BAAAFG010000015">
    <property type="protein sequence ID" value="GAA0872601.1"/>
    <property type="molecule type" value="Genomic_DNA"/>
</dbReference>
<gene>
    <name evidence="20" type="primary">recQ_2</name>
    <name evidence="20" type="ORF">GCM10009117_17480</name>
</gene>
<evidence type="ECO:0000256" key="2">
    <source>
        <dbReference type="ARBA" id="ARBA00001947"/>
    </source>
</evidence>
<keyword evidence="13" id="KW-0234">DNA repair</keyword>
<keyword evidence="5" id="KW-0547">Nucleotide-binding</keyword>
<dbReference type="SMART" id="SM00490">
    <property type="entry name" value="HELICc"/>
    <property type="match status" value="1"/>
</dbReference>
<dbReference type="InterPro" id="IPR002121">
    <property type="entry name" value="HRDC_dom"/>
</dbReference>
<evidence type="ECO:0000256" key="12">
    <source>
        <dbReference type="ARBA" id="ARBA00023172"/>
    </source>
</evidence>
<keyword evidence="4" id="KW-0479">Metal-binding</keyword>
<protein>
    <recommendedName>
        <fullName evidence="16">DNA helicase RecQ</fullName>
        <ecNumber evidence="16">5.6.2.4</ecNumber>
    </recommendedName>
</protein>
<dbReference type="CDD" id="cd17920">
    <property type="entry name" value="DEXHc_RecQ"/>
    <property type="match status" value="1"/>
</dbReference>